<organism evidence="2 3">
    <name type="scientific">Desulfobulbus propionicus (strain ATCC 33891 / DSM 2032 / VKM B-1956 / 1pr3)</name>
    <dbReference type="NCBI Taxonomy" id="577650"/>
    <lineage>
        <taxon>Bacteria</taxon>
        <taxon>Pseudomonadati</taxon>
        <taxon>Thermodesulfobacteriota</taxon>
        <taxon>Desulfobulbia</taxon>
        <taxon>Desulfobulbales</taxon>
        <taxon>Desulfobulbaceae</taxon>
        <taxon>Desulfobulbus</taxon>
    </lineage>
</organism>
<proteinExistence type="predicted"/>
<dbReference type="Proteomes" id="UP000006365">
    <property type="component" value="Chromosome"/>
</dbReference>
<reference evidence="2 3" key="1">
    <citation type="journal article" date="2011" name="Stand. Genomic Sci.">
        <title>Complete genome sequence of Desulfobulbus propionicus type strain (1pr3).</title>
        <authorList>
            <person name="Pagani I."/>
            <person name="Lapidus A."/>
            <person name="Nolan M."/>
            <person name="Lucas S."/>
            <person name="Hammon N."/>
            <person name="Deshpande S."/>
            <person name="Cheng J.F."/>
            <person name="Chertkov O."/>
            <person name="Davenport K."/>
            <person name="Tapia R."/>
            <person name="Han C."/>
            <person name="Goodwin L."/>
            <person name="Pitluck S."/>
            <person name="Liolios K."/>
            <person name="Mavromatis K."/>
            <person name="Ivanova N."/>
            <person name="Mikhailova N."/>
            <person name="Pati A."/>
            <person name="Chen A."/>
            <person name="Palaniappan K."/>
            <person name="Land M."/>
            <person name="Hauser L."/>
            <person name="Chang Y.J."/>
            <person name="Jeffries C.D."/>
            <person name="Detter J.C."/>
            <person name="Brambilla E."/>
            <person name="Kannan K.P."/>
            <person name="Djao O.D."/>
            <person name="Rohde M."/>
            <person name="Pukall R."/>
            <person name="Spring S."/>
            <person name="Goker M."/>
            <person name="Sikorski J."/>
            <person name="Woyke T."/>
            <person name="Bristow J."/>
            <person name="Eisen J.A."/>
            <person name="Markowitz V."/>
            <person name="Hugenholtz P."/>
            <person name="Kyrpides N.C."/>
            <person name="Klenk H.P."/>
        </authorList>
    </citation>
    <scope>NUCLEOTIDE SEQUENCE [LARGE SCALE GENOMIC DNA]</scope>
    <source>
        <strain evidence="3">ATCC 33891 / DSM 2032 / 1pr3</strain>
    </source>
</reference>
<sequence>MERHEQQSGIRWGAMLLAAAGLFTLAGCVVPAEQGYYDDRRYDSRSRYDREYGYRRPVYVNDLDNRSTDHARNELRRRGFERMDQKKSRQGTRSWWYNYKTDQCIQMDAADGRVRSIRSSDSSRCPAPGSNRWQHD</sequence>
<gene>
    <name evidence="2" type="ordered locus">Despr_2515</name>
</gene>
<dbReference type="PROSITE" id="PS51257">
    <property type="entry name" value="PROKAR_LIPOPROTEIN"/>
    <property type="match status" value="1"/>
</dbReference>
<evidence type="ECO:0000256" key="1">
    <source>
        <dbReference type="SAM" id="MobiDB-lite"/>
    </source>
</evidence>
<name>A0A7U3YNT1_DESPD</name>
<accession>A0A7U3YNT1</accession>
<feature type="region of interest" description="Disordered" evidence="1">
    <location>
        <begin position="117"/>
        <end position="136"/>
    </location>
</feature>
<dbReference type="RefSeq" id="WP_015725179.1">
    <property type="nucleotide sequence ID" value="NC_014972.1"/>
</dbReference>
<dbReference type="AlphaFoldDB" id="A0A7U3YNT1"/>
<dbReference type="KEGG" id="dpr:Despr_2515"/>
<evidence type="ECO:0000313" key="3">
    <source>
        <dbReference type="Proteomes" id="UP000006365"/>
    </source>
</evidence>
<protein>
    <submittedName>
        <fullName evidence="2">Uncharacterized protein</fullName>
    </submittedName>
</protein>
<dbReference type="EMBL" id="CP002364">
    <property type="protein sequence ID" value="ADW18653.1"/>
    <property type="molecule type" value="Genomic_DNA"/>
</dbReference>
<keyword evidence="3" id="KW-1185">Reference proteome</keyword>
<evidence type="ECO:0000313" key="2">
    <source>
        <dbReference type="EMBL" id="ADW18653.1"/>
    </source>
</evidence>